<dbReference type="InterPro" id="IPR018108">
    <property type="entry name" value="MCP_transmembrane"/>
</dbReference>
<proteinExistence type="inferred from homology"/>
<evidence type="ECO:0000256" key="7">
    <source>
        <dbReference type="ARBA" id="ARBA00023128"/>
    </source>
</evidence>
<dbReference type="Proteomes" id="UP001465755">
    <property type="component" value="Unassembled WGS sequence"/>
</dbReference>
<protein>
    <submittedName>
        <fullName evidence="12">Uncharacterized protein</fullName>
    </submittedName>
</protein>
<dbReference type="PRINTS" id="PR00926">
    <property type="entry name" value="MITOCARRIER"/>
</dbReference>
<dbReference type="GO" id="GO:0000064">
    <property type="term" value="F:L-ornithine transmembrane transporter activity"/>
    <property type="evidence" value="ECO:0007669"/>
    <property type="project" value="TreeGrafter"/>
</dbReference>
<keyword evidence="8 9" id="KW-0472">Membrane</keyword>
<comment type="subcellular location">
    <subcellularLocation>
        <location evidence="1">Mitochondrion membrane</location>
        <topology evidence="1">Multi-pass membrane protein</topology>
    </subcellularLocation>
</comment>
<reference evidence="12 13" key="1">
    <citation type="journal article" date="2024" name="Nat. Commun.">
        <title>Phylogenomics reveals the evolutionary origins of lichenization in chlorophyte algae.</title>
        <authorList>
            <person name="Puginier C."/>
            <person name="Libourel C."/>
            <person name="Otte J."/>
            <person name="Skaloud P."/>
            <person name="Haon M."/>
            <person name="Grisel S."/>
            <person name="Petersen M."/>
            <person name="Berrin J.G."/>
            <person name="Delaux P.M."/>
            <person name="Dal Grande F."/>
            <person name="Keller J."/>
        </authorList>
    </citation>
    <scope>NUCLEOTIDE SEQUENCE [LARGE SCALE GENOMIC DNA]</scope>
    <source>
        <strain evidence="12 13">SAG 2036</strain>
    </source>
</reference>
<evidence type="ECO:0000313" key="12">
    <source>
        <dbReference type="EMBL" id="KAK9813386.1"/>
    </source>
</evidence>
<dbReference type="InterPro" id="IPR050567">
    <property type="entry name" value="Mitochondrial_Carrier"/>
</dbReference>
<dbReference type="GO" id="GO:0031966">
    <property type="term" value="C:mitochondrial membrane"/>
    <property type="evidence" value="ECO:0007669"/>
    <property type="project" value="UniProtKB-SubCell"/>
</dbReference>
<dbReference type="InterPro" id="IPR023395">
    <property type="entry name" value="MCP_dom_sf"/>
</dbReference>
<dbReference type="PROSITE" id="PS50920">
    <property type="entry name" value="SOLCAR"/>
    <property type="match status" value="3"/>
</dbReference>
<evidence type="ECO:0000256" key="2">
    <source>
        <dbReference type="ARBA" id="ARBA00006375"/>
    </source>
</evidence>
<feature type="repeat" description="Solcar" evidence="9">
    <location>
        <begin position="3"/>
        <end position="94"/>
    </location>
</feature>
<evidence type="ECO:0000256" key="10">
    <source>
        <dbReference type="RuleBase" id="RU000488"/>
    </source>
</evidence>
<evidence type="ECO:0000256" key="4">
    <source>
        <dbReference type="ARBA" id="ARBA00022692"/>
    </source>
</evidence>
<keyword evidence="7" id="KW-0496">Mitochondrion</keyword>
<dbReference type="PANTHER" id="PTHR45624">
    <property type="entry name" value="MITOCHONDRIAL BASIC AMINO ACIDS TRANSPORTER-RELATED"/>
    <property type="match status" value="1"/>
</dbReference>
<evidence type="ECO:0000256" key="3">
    <source>
        <dbReference type="ARBA" id="ARBA00022448"/>
    </source>
</evidence>
<comment type="caution">
    <text evidence="12">The sequence shown here is derived from an EMBL/GenBank/DDBJ whole genome shotgun (WGS) entry which is preliminary data.</text>
</comment>
<feature type="transmembrane region" description="Helical" evidence="11">
    <location>
        <begin position="213"/>
        <end position="234"/>
    </location>
</feature>
<evidence type="ECO:0000256" key="8">
    <source>
        <dbReference type="ARBA" id="ARBA00023136"/>
    </source>
</evidence>
<feature type="repeat" description="Solcar" evidence="9">
    <location>
        <begin position="103"/>
        <end position="200"/>
    </location>
</feature>
<comment type="similarity">
    <text evidence="2 10">Belongs to the mitochondrial carrier (TC 2.A.29) family.</text>
</comment>
<keyword evidence="5" id="KW-0677">Repeat</keyword>
<dbReference type="Gene3D" id="1.50.40.10">
    <property type="entry name" value="Mitochondrial carrier domain"/>
    <property type="match status" value="1"/>
</dbReference>
<evidence type="ECO:0000256" key="9">
    <source>
        <dbReference type="PROSITE-ProRule" id="PRU00282"/>
    </source>
</evidence>
<dbReference type="PANTHER" id="PTHR45624:SF12">
    <property type="entry name" value="MITOCHONDRIAL ORNITHINE TRANSPORTER 1"/>
    <property type="match status" value="1"/>
</dbReference>
<dbReference type="InterPro" id="IPR002067">
    <property type="entry name" value="MCP"/>
</dbReference>
<keyword evidence="6 11" id="KW-1133">Transmembrane helix</keyword>
<keyword evidence="4 9" id="KW-0812">Transmembrane</keyword>
<evidence type="ECO:0000256" key="1">
    <source>
        <dbReference type="ARBA" id="ARBA00004225"/>
    </source>
</evidence>
<organism evidence="12 13">
    <name type="scientific">Symbiochloris irregularis</name>
    <dbReference type="NCBI Taxonomy" id="706552"/>
    <lineage>
        <taxon>Eukaryota</taxon>
        <taxon>Viridiplantae</taxon>
        <taxon>Chlorophyta</taxon>
        <taxon>core chlorophytes</taxon>
        <taxon>Trebouxiophyceae</taxon>
        <taxon>Trebouxiales</taxon>
        <taxon>Trebouxiaceae</taxon>
        <taxon>Symbiochloris</taxon>
    </lineage>
</organism>
<dbReference type="Pfam" id="PF00153">
    <property type="entry name" value="Mito_carr"/>
    <property type="match status" value="3"/>
</dbReference>
<evidence type="ECO:0000256" key="11">
    <source>
        <dbReference type="SAM" id="Phobius"/>
    </source>
</evidence>
<evidence type="ECO:0000256" key="6">
    <source>
        <dbReference type="ARBA" id="ARBA00022989"/>
    </source>
</evidence>
<dbReference type="EMBL" id="JALJOQ010000005">
    <property type="protein sequence ID" value="KAK9813386.1"/>
    <property type="molecule type" value="Genomic_DNA"/>
</dbReference>
<accession>A0AAW1PIN1</accession>
<keyword evidence="13" id="KW-1185">Reference proteome</keyword>
<dbReference type="SUPFAM" id="SSF103506">
    <property type="entry name" value="Mitochondrial carrier"/>
    <property type="match status" value="1"/>
</dbReference>
<evidence type="ECO:0000313" key="13">
    <source>
        <dbReference type="Proteomes" id="UP001465755"/>
    </source>
</evidence>
<feature type="repeat" description="Solcar" evidence="9">
    <location>
        <begin position="213"/>
        <end position="300"/>
    </location>
</feature>
<dbReference type="GO" id="GO:1990575">
    <property type="term" value="P:mitochondrial L-ornithine transmembrane transport"/>
    <property type="evidence" value="ECO:0007669"/>
    <property type="project" value="TreeGrafter"/>
</dbReference>
<evidence type="ECO:0000256" key="5">
    <source>
        <dbReference type="ARBA" id="ARBA00022737"/>
    </source>
</evidence>
<sequence length="304" mass="32604">MGRSALTDFTAGTIGGACQLITGHPFDTIKVKLQSQPRPLPGEAQLYSSAVDAVKKTVQQQGPGGLFRGLGAPLATVALFNAVLFAARGQMENLLVHEDGTPFTAGDQFVAGMGAGAAASFLACPTELIKCRLQAQSHLPPLDGDEAPKQRYRGPRDVARHVWRHEGGLRGLYKGLGPTLTREVIGSACMFGVYELVKIQLAHLQGYDNVTHLGLGSMILAGGVAGVFFWLPVYPADIVKSRLQVDDFKQPAYRGALDCARQMYSAGGLRSFFKGFDVAMMRSFPANAACFVGYEAALRMLRPK</sequence>
<name>A0AAW1PIN1_9CHLO</name>
<keyword evidence="3 10" id="KW-0813">Transport</keyword>
<gene>
    <name evidence="12" type="ORF">WJX73_004563</name>
</gene>
<dbReference type="AlphaFoldDB" id="A0AAW1PIN1"/>